<sequence length="254" mass="25649">MSSHPIIHFLHDAGAAAWFGGSLMGATSLNAAAAELSDPRERARISTAGWSRWAPANTAAVAAHVIGGAGLMITDWERVRTQEGVGRSTAIKAGVTGVALGVAAWSAALNRKMAAAGPVPVQGATEPAATTPPDVAKTQQQLKLVQWLNPLVSGAIIGLGAWHEEQQRTSQQVPGIVKGLPTRPSLLLPAVAAAGIGLAASRRQRSTATTTGSVSTYPAPVVTPPPATGTTSTSTGTSNGSTTDTTTGASGPTR</sequence>
<proteinExistence type="predicted"/>
<accession>A0A6J4KTD7</accession>
<gene>
    <name evidence="2" type="ORF">AVDCRST_MAG07-740</name>
</gene>
<dbReference type="EMBL" id="CADCUB010000038">
    <property type="protein sequence ID" value="CAA9313436.1"/>
    <property type="molecule type" value="Genomic_DNA"/>
</dbReference>
<evidence type="ECO:0000313" key="2">
    <source>
        <dbReference type="EMBL" id="CAA9313436.1"/>
    </source>
</evidence>
<feature type="compositionally biased region" description="Low complexity" evidence="1">
    <location>
        <begin position="200"/>
        <end position="220"/>
    </location>
</feature>
<dbReference type="AlphaFoldDB" id="A0A6J4KTD7"/>
<feature type="region of interest" description="Disordered" evidence="1">
    <location>
        <begin position="200"/>
        <end position="254"/>
    </location>
</feature>
<organism evidence="2">
    <name type="scientific">uncultured Frankineae bacterium</name>
    <dbReference type="NCBI Taxonomy" id="437475"/>
    <lineage>
        <taxon>Bacteria</taxon>
        <taxon>Bacillati</taxon>
        <taxon>Actinomycetota</taxon>
        <taxon>Actinomycetes</taxon>
        <taxon>Frankiales</taxon>
        <taxon>environmental samples</taxon>
    </lineage>
</organism>
<reference evidence="2" key="1">
    <citation type="submission" date="2020-02" db="EMBL/GenBank/DDBJ databases">
        <authorList>
            <person name="Meier V. D."/>
        </authorList>
    </citation>
    <scope>NUCLEOTIDE SEQUENCE</scope>
    <source>
        <strain evidence="2">AVDCRST_MAG07</strain>
    </source>
</reference>
<name>A0A6J4KTD7_9ACTN</name>
<feature type="compositionally biased region" description="Low complexity" evidence="1">
    <location>
        <begin position="228"/>
        <end position="254"/>
    </location>
</feature>
<evidence type="ECO:0008006" key="3">
    <source>
        <dbReference type="Google" id="ProtNLM"/>
    </source>
</evidence>
<evidence type="ECO:0000256" key="1">
    <source>
        <dbReference type="SAM" id="MobiDB-lite"/>
    </source>
</evidence>
<protein>
    <recommendedName>
        <fullName evidence="3">ABC-type Mn/Zn transport systems, ATPase component</fullName>
    </recommendedName>
</protein>